<keyword evidence="4" id="KW-0804">Transcription</keyword>
<comment type="similarity">
    <text evidence="1">Belongs to the LysR transcriptional regulatory family.</text>
</comment>
<dbReference type="EMBL" id="RYYV01000004">
    <property type="protein sequence ID" value="RUL77499.1"/>
    <property type="molecule type" value="Genomic_DNA"/>
</dbReference>
<dbReference type="FunFam" id="1.10.10.10:FF:000001">
    <property type="entry name" value="LysR family transcriptional regulator"/>
    <property type="match status" value="1"/>
</dbReference>
<dbReference type="SUPFAM" id="SSF53850">
    <property type="entry name" value="Periplasmic binding protein-like II"/>
    <property type="match status" value="1"/>
</dbReference>
<evidence type="ECO:0000313" key="7">
    <source>
        <dbReference type="Proteomes" id="UP000274358"/>
    </source>
</evidence>
<dbReference type="PROSITE" id="PS50931">
    <property type="entry name" value="HTH_LYSR"/>
    <property type="match status" value="1"/>
</dbReference>
<dbReference type="Proteomes" id="UP000274358">
    <property type="component" value="Unassembled WGS sequence"/>
</dbReference>
<dbReference type="InterPro" id="IPR000847">
    <property type="entry name" value="LysR_HTH_N"/>
</dbReference>
<protein>
    <submittedName>
        <fullName evidence="6">LysR family transcriptional regulator</fullName>
    </submittedName>
</protein>
<evidence type="ECO:0000256" key="3">
    <source>
        <dbReference type="ARBA" id="ARBA00023125"/>
    </source>
</evidence>
<dbReference type="Pfam" id="PF00126">
    <property type="entry name" value="HTH_1"/>
    <property type="match status" value="1"/>
</dbReference>
<dbReference type="PANTHER" id="PTHR30579:SF7">
    <property type="entry name" value="HTH-TYPE TRANSCRIPTIONAL REGULATOR LRHA-RELATED"/>
    <property type="match status" value="1"/>
</dbReference>
<dbReference type="InterPro" id="IPR050176">
    <property type="entry name" value="LTTR"/>
</dbReference>
<dbReference type="GO" id="GO:0003677">
    <property type="term" value="F:DNA binding"/>
    <property type="evidence" value="ECO:0007669"/>
    <property type="project" value="UniProtKB-KW"/>
</dbReference>
<dbReference type="OrthoDB" id="5723059at2"/>
<feature type="domain" description="HTH lysR-type" evidence="5">
    <location>
        <begin position="1"/>
        <end position="60"/>
    </location>
</feature>
<accession>A0A432M8W6</accession>
<gene>
    <name evidence="6" type="ORF">EKH80_06300</name>
</gene>
<keyword evidence="2" id="KW-0805">Transcription regulation</keyword>
<dbReference type="PANTHER" id="PTHR30579">
    <property type="entry name" value="TRANSCRIPTIONAL REGULATOR"/>
    <property type="match status" value="1"/>
</dbReference>
<dbReference type="Gene3D" id="1.10.10.10">
    <property type="entry name" value="Winged helix-like DNA-binding domain superfamily/Winged helix DNA-binding domain"/>
    <property type="match status" value="1"/>
</dbReference>
<dbReference type="SUPFAM" id="SSF46785">
    <property type="entry name" value="Winged helix' DNA-binding domain"/>
    <property type="match status" value="1"/>
</dbReference>
<name>A0A432M8W6_9GAMM</name>
<dbReference type="GO" id="GO:0003700">
    <property type="term" value="F:DNA-binding transcription factor activity"/>
    <property type="evidence" value="ECO:0007669"/>
    <property type="project" value="InterPro"/>
</dbReference>
<comment type="caution">
    <text evidence="6">The sequence shown here is derived from an EMBL/GenBank/DDBJ whole genome shotgun (WGS) entry which is preliminary data.</text>
</comment>
<dbReference type="PRINTS" id="PR00039">
    <property type="entry name" value="HTHLYSR"/>
</dbReference>
<dbReference type="InterPro" id="IPR036388">
    <property type="entry name" value="WH-like_DNA-bd_sf"/>
</dbReference>
<reference evidence="6 7" key="1">
    <citation type="submission" date="2018-12" db="EMBL/GenBank/DDBJ databases">
        <title>Dyella dinghuensis sp. nov. DHOA06 and Dyella choica sp. nov. 4M-K27, isolated from forest soil.</title>
        <authorList>
            <person name="Qiu L.-H."/>
            <person name="Gao Z.-H."/>
        </authorList>
    </citation>
    <scope>NUCLEOTIDE SEQUENCE [LARGE SCALE GENOMIC DNA]</scope>
    <source>
        <strain evidence="6 7">4M-K27</strain>
    </source>
</reference>
<evidence type="ECO:0000256" key="4">
    <source>
        <dbReference type="ARBA" id="ARBA00023163"/>
    </source>
</evidence>
<evidence type="ECO:0000259" key="5">
    <source>
        <dbReference type="PROSITE" id="PS50931"/>
    </source>
</evidence>
<evidence type="ECO:0000313" key="6">
    <source>
        <dbReference type="EMBL" id="RUL77499.1"/>
    </source>
</evidence>
<dbReference type="InterPro" id="IPR005119">
    <property type="entry name" value="LysR_subst-bd"/>
</dbReference>
<dbReference type="Pfam" id="PF03466">
    <property type="entry name" value="LysR_substrate"/>
    <property type="match status" value="1"/>
</dbReference>
<proteinExistence type="inferred from homology"/>
<dbReference type="AlphaFoldDB" id="A0A432M8W6"/>
<dbReference type="RefSeq" id="WP_126683894.1">
    <property type="nucleotide sequence ID" value="NZ_RYYV01000004.1"/>
</dbReference>
<dbReference type="Gene3D" id="3.40.190.10">
    <property type="entry name" value="Periplasmic binding protein-like II"/>
    <property type="match status" value="2"/>
</dbReference>
<sequence>MDFDPALLRAFVAVKEAGGFTRAAQRLNLTQSAISHQIRRLEEQVGRQLLYRTTRALTLTEDGQDFLHYAEKILQTFDSMAQRFRPSPISGVVRFGVIENFMGERLPTLLCQFGRAFPSVRLDVSVGMNLDLMPMIKAGELDLAVVMSAPDSDDGTPLRRTQFVWVAAESFEVLPGASLPFAFFPSPCINRQVGLTALDSTPVEWHVVFTSQSQQGIRAAVMAGLAITVLTRDDVEPGMRIVDGIYGLPSLSDADFTLIWSAGGKTPAAVEFGQLIQDMSVASNALMRR</sequence>
<keyword evidence="7" id="KW-1185">Reference proteome</keyword>
<organism evidence="6 7">
    <name type="scientific">Dyella choica</name>
    <dbReference type="NCBI Taxonomy" id="1927959"/>
    <lineage>
        <taxon>Bacteria</taxon>
        <taxon>Pseudomonadati</taxon>
        <taxon>Pseudomonadota</taxon>
        <taxon>Gammaproteobacteria</taxon>
        <taxon>Lysobacterales</taxon>
        <taxon>Rhodanobacteraceae</taxon>
        <taxon>Dyella</taxon>
    </lineage>
</organism>
<dbReference type="InterPro" id="IPR036390">
    <property type="entry name" value="WH_DNA-bd_sf"/>
</dbReference>
<evidence type="ECO:0000256" key="2">
    <source>
        <dbReference type="ARBA" id="ARBA00023015"/>
    </source>
</evidence>
<evidence type="ECO:0000256" key="1">
    <source>
        <dbReference type="ARBA" id="ARBA00009437"/>
    </source>
</evidence>
<keyword evidence="3" id="KW-0238">DNA-binding</keyword>